<dbReference type="RefSeq" id="WP_118235412.1">
    <property type="nucleotide sequence ID" value="NZ_CABJDZ010000001.1"/>
</dbReference>
<feature type="transmembrane region" description="Helical" evidence="1">
    <location>
        <begin position="12"/>
        <end position="30"/>
    </location>
</feature>
<gene>
    <name evidence="3" type="ORF">DW040_01505</name>
    <name evidence="2" type="ORF">DW222_00945</name>
</gene>
<evidence type="ECO:0000313" key="3">
    <source>
        <dbReference type="EMBL" id="RHK98007.1"/>
    </source>
</evidence>
<dbReference type="AlphaFoldDB" id="A0A414W5J2"/>
<protein>
    <submittedName>
        <fullName evidence="2">Uncharacterized protein</fullName>
    </submittedName>
</protein>
<feature type="transmembrane region" description="Helical" evidence="1">
    <location>
        <begin position="37"/>
        <end position="58"/>
    </location>
</feature>
<evidence type="ECO:0000313" key="5">
    <source>
        <dbReference type="Proteomes" id="UP000284267"/>
    </source>
</evidence>
<comment type="caution">
    <text evidence="2">The sequence shown here is derived from an EMBL/GenBank/DDBJ whole genome shotgun (WGS) entry which is preliminary data.</text>
</comment>
<organism evidence="2 4">
    <name type="scientific">Blautia obeum</name>
    <dbReference type="NCBI Taxonomy" id="40520"/>
    <lineage>
        <taxon>Bacteria</taxon>
        <taxon>Bacillati</taxon>
        <taxon>Bacillota</taxon>
        <taxon>Clostridia</taxon>
        <taxon>Lachnospirales</taxon>
        <taxon>Lachnospiraceae</taxon>
        <taxon>Blautia</taxon>
    </lineage>
</organism>
<accession>A0A414W5J2</accession>
<dbReference type="Proteomes" id="UP000284024">
    <property type="component" value="Unassembled WGS sequence"/>
</dbReference>
<proteinExistence type="predicted"/>
<keyword evidence="1" id="KW-0812">Transmembrane</keyword>
<sequence>MIFALWRILAKVGMHDWAIFIPVYNVYCLFKLAFEDALVSMLLYIGFGFWGMLLGMASLHATPFIAGVFLICMAVLCIGLVYRISVNFGHGAGYTLGLILMPYLFVFLLGWGNDDYVRDRKKIQHDAGISTSESGNGKSKKWLLIPVMLIILVAGGAIYAGKAWNSVFHNGEASQNVSFKKQNVENLEDQNTEVPKEESKLQYTVTTGGTRLNIRKEPRVDAEFTEEEIAEMFQN</sequence>
<dbReference type="EMBL" id="QRJH01000001">
    <property type="protein sequence ID" value="RHH21035.1"/>
    <property type="molecule type" value="Genomic_DNA"/>
</dbReference>
<evidence type="ECO:0000313" key="2">
    <source>
        <dbReference type="EMBL" id="RHH21035.1"/>
    </source>
</evidence>
<dbReference type="Proteomes" id="UP000284267">
    <property type="component" value="Unassembled WGS sequence"/>
</dbReference>
<name>A0A414W5J2_9FIRM</name>
<dbReference type="EMBL" id="QROE01000001">
    <property type="protein sequence ID" value="RHK98007.1"/>
    <property type="molecule type" value="Genomic_DNA"/>
</dbReference>
<dbReference type="Pfam" id="PF18936">
    <property type="entry name" value="DUF5684"/>
    <property type="match status" value="1"/>
</dbReference>
<dbReference type="InterPro" id="IPR043739">
    <property type="entry name" value="DUF5684"/>
</dbReference>
<feature type="transmembrane region" description="Helical" evidence="1">
    <location>
        <begin position="142"/>
        <end position="160"/>
    </location>
</feature>
<keyword evidence="1" id="KW-1133">Transmembrane helix</keyword>
<feature type="transmembrane region" description="Helical" evidence="1">
    <location>
        <begin position="94"/>
        <end position="112"/>
    </location>
</feature>
<feature type="transmembrane region" description="Helical" evidence="1">
    <location>
        <begin position="64"/>
        <end position="82"/>
    </location>
</feature>
<reference evidence="4 5" key="1">
    <citation type="submission" date="2018-08" db="EMBL/GenBank/DDBJ databases">
        <title>A genome reference for cultivated species of the human gut microbiota.</title>
        <authorList>
            <person name="Zou Y."/>
            <person name="Xue W."/>
            <person name="Luo G."/>
        </authorList>
    </citation>
    <scope>NUCLEOTIDE SEQUENCE [LARGE SCALE GENOMIC DNA]</scope>
    <source>
        <strain evidence="3 5">AF39-4</strain>
        <strain evidence="2 4">AM18-2AC</strain>
    </source>
</reference>
<evidence type="ECO:0000256" key="1">
    <source>
        <dbReference type="SAM" id="Phobius"/>
    </source>
</evidence>
<keyword evidence="1" id="KW-0472">Membrane</keyword>
<evidence type="ECO:0000313" key="4">
    <source>
        <dbReference type="Proteomes" id="UP000284024"/>
    </source>
</evidence>